<proteinExistence type="predicted"/>
<feature type="non-terminal residue" evidence="1">
    <location>
        <position position="102"/>
    </location>
</feature>
<evidence type="ECO:0000313" key="1">
    <source>
        <dbReference type="EMBL" id="KAF7709835.1"/>
    </source>
</evidence>
<evidence type="ECO:0000313" key="2">
    <source>
        <dbReference type="Proteomes" id="UP000606274"/>
    </source>
</evidence>
<dbReference type="Proteomes" id="UP000606274">
    <property type="component" value="Unassembled WGS sequence"/>
</dbReference>
<dbReference type="AlphaFoldDB" id="A0A8T0BSI6"/>
<dbReference type="PANTHER" id="PTHR31025:SF27">
    <property type="entry name" value="SI:CH211-193K19.2-RELATED"/>
    <property type="match status" value="1"/>
</dbReference>
<dbReference type="EMBL" id="JABFDY010000003">
    <property type="protein sequence ID" value="KAF7709835.1"/>
    <property type="molecule type" value="Genomic_DNA"/>
</dbReference>
<sequence>DTSPADRQTRGMKIGILVLTEDDVAPSTLPTITNFAVVLEEEVVLKDISDLQSAVAYLFGLIFALDFQYPKELKYTFNVIEKVFMEMGTRCSARVQSLKTKL</sequence>
<feature type="non-terminal residue" evidence="1">
    <location>
        <position position="1"/>
    </location>
</feature>
<keyword evidence="2" id="KW-1185">Reference proteome</keyword>
<comment type="caution">
    <text evidence="1">The sequence shown here is derived from an EMBL/GenBank/DDBJ whole genome shotgun (WGS) entry which is preliminary data.</text>
</comment>
<accession>A0A8T0BSI6</accession>
<gene>
    <name evidence="1" type="ORF">HF521_016685</name>
</gene>
<organism evidence="1 2">
    <name type="scientific">Silurus meridionalis</name>
    <name type="common">Southern catfish</name>
    <name type="synonym">Silurus soldatovi meridionalis</name>
    <dbReference type="NCBI Taxonomy" id="175797"/>
    <lineage>
        <taxon>Eukaryota</taxon>
        <taxon>Metazoa</taxon>
        <taxon>Chordata</taxon>
        <taxon>Craniata</taxon>
        <taxon>Vertebrata</taxon>
        <taxon>Euteleostomi</taxon>
        <taxon>Actinopterygii</taxon>
        <taxon>Neopterygii</taxon>
        <taxon>Teleostei</taxon>
        <taxon>Ostariophysi</taxon>
        <taxon>Siluriformes</taxon>
        <taxon>Siluridae</taxon>
        <taxon>Silurus</taxon>
    </lineage>
</organism>
<dbReference type="PANTHER" id="PTHR31025">
    <property type="entry name" value="SI:CH211-196P9.1-RELATED"/>
    <property type="match status" value="1"/>
</dbReference>
<protein>
    <submittedName>
        <fullName evidence="1">Uncharacterized protein</fullName>
    </submittedName>
</protein>
<reference evidence="1" key="1">
    <citation type="submission" date="2020-08" db="EMBL/GenBank/DDBJ databases">
        <title>Chromosome-level assembly of Southern catfish (Silurus meridionalis) provides insights into visual adaptation to the nocturnal and benthic lifestyles.</title>
        <authorList>
            <person name="Zhang Y."/>
            <person name="Wang D."/>
            <person name="Peng Z."/>
        </authorList>
    </citation>
    <scope>NUCLEOTIDE SEQUENCE</scope>
    <source>
        <strain evidence="1">SWU-2019-XX</strain>
        <tissue evidence="1">Muscle</tissue>
    </source>
</reference>
<name>A0A8T0BSI6_SILME</name>